<protein>
    <submittedName>
        <fullName evidence="1">Blue (Type 1) copper containing protein</fullName>
    </submittedName>
</protein>
<dbReference type="PANTHER" id="PTHR36507">
    <property type="entry name" value="BLL1555 PROTEIN"/>
    <property type="match status" value="1"/>
</dbReference>
<evidence type="ECO:0000313" key="2">
    <source>
        <dbReference type="Proteomes" id="UP000196239"/>
    </source>
</evidence>
<organism evidence="1 2">
    <name type="scientific">Nitrosotalea devaniterrae</name>
    <dbReference type="NCBI Taxonomy" id="1078905"/>
    <lineage>
        <taxon>Archaea</taxon>
        <taxon>Nitrososphaerota</taxon>
        <taxon>Nitrososphaeria</taxon>
        <taxon>Nitrosotaleales</taxon>
        <taxon>Nitrosotaleaceae</taxon>
        <taxon>Nitrosotalea</taxon>
    </lineage>
</organism>
<gene>
    <name evidence="1" type="ORF">NDEV_0610</name>
</gene>
<dbReference type="EMBL" id="LN890280">
    <property type="protein sequence ID" value="CUR51375.1"/>
    <property type="molecule type" value="Genomic_DNA"/>
</dbReference>
<dbReference type="SUPFAM" id="SSF49503">
    <property type="entry name" value="Cupredoxins"/>
    <property type="match status" value="1"/>
</dbReference>
<dbReference type="PANTHER" id="PTHR36507:SF1">
    <property type="entry name" value="BLL1555 PROTEIN"/>
    <property type="match status" value="1"/>
</dbReference>
<keyword evidence="2" id="KW-1185">Reference proteome</keyword>
<accession>A0A128A1Z2</accession>
<dbReference type="Proteomes" id="UP000196239">
    <property type="component" value="Chromosome 1"/>
</dbReference>
<sequence length="469" mass="52160">MKALNLTILILSGIAIIMGVNFDAYATCVLGPNGTQECAGPPVLHMTVNAQSNRYATDDTVTIFGHVDQVLLDQDNDVIQVEIYNPNNVLYKSNKINVSQNGTYSYSFKINGVLGISGWYDAKIIPTPTEWTGIGFNYESTPYHVTIGNTTFPIIYKIDGGKINSIDVNPHETSITIHANQVRWMTLDLPRNLLDAKDDKNNDISFLVFTNYTATNFKEISSDENTRTLTLEVPPITEKYDIFERENADIKIIGTTLAPLVNRDVIPYHVASPISQQKSGIPIKEIDCADGLQLVVKSDGKTPACVKPDTVGMLILRGWASVNDLPSNLVCNQDCKNMVEKAGYACNAEGDIFSCHIQNSANVTQVIIPHGSSNQQSNTYNYIPNKITLILGTNSTVQWYNQDDVPNSITSDLKKFDSTFIMPNHSWTFVFDRPGIYWYHSEQHPWMHAEIIVLPSEFVPVTPKGPIHP</sequence>
<evidence type="ECO:0000313" key="1">
    <source>
        <dbReference type="EMBL" id="CUR51375.1"/>
    </source>
</evidence>
<name>A0A128A1Z2_9ARCH</name>
<dbReference type="InterPro" id="IPR052721">
    <property type="entry name" value="ET_Amicyanin"/>
</dbReference>
<dbReference type="InterPro" id="IPR008972">
    <property type="entry name" value="Cupredoxin"/>
</dbReference>
<proteinExistence type="predicted"/>
<dbReference type="AlphaFoldDB" id="A0A128A1Z2"/>
<dbReference type="KEGG" id="ndv:NDEV_0610"/>
<reference evidence="2" key="1">
    <citation type="submission" date="2015-10" db="EMBL/GenBank/DDBJ databases">
        <authorList>
            <person name="Lehtovirta-Morley L.E."/>
            <person name="Vieille C."/>
        </authorList>
    </citation>
    <scope>NUCLEOTIDE SEQUENCE [LARGE SCALE GENOMIC DNA]</scope>
</reference>
<dbReference type="Gene3D" id="2.60.40.420">
    <property type="entry name" value="Cupredoxins - blue copper proteins"/>
    <property type="match status" value="1"/>
</dbReference>